<keyword evidence="18" id="KW-1185">Reference proteome</keyword>
<dbReference type="GO" id="GO:0034975">
    <property type="term" value="P:protein folding in endoplasmic reticulum"/>
    <property type="evidence" value="ECO:0007669"/>
    <property type="project" value="InterPro"/>
</dbReference>
<evidence type="ECO:0000256" key="13">
    <source>
        <dbReference type="ARBA" id="ARBA00023157"/>
    </source>
</evidence>
<keyword evidence="5" id="KW-0813">Transport</keyword>
<evidence type="ECO:0000256" key="10">
    <source>
        <dbReference type="ARBA" id="ARBA00022982"/>
    </source>
</evidence>
<keyword evidence="15" id="KW-0676">Redox-active center</keyword>
<dbReference type="OrthoDB" id="269384at2759"/>
<dbReference type="AlphaFoldDB" id="A0A8J4YMQ7"/>
<accession>A0A8J4YMQ7</accession>
<dbReference type="GO" id="GO:0016972">
    <property type="term" value="F:thiol oxidase activity"/>
    <property type="evidence" value="ECO:0007669"/>
    <property type="project" value="InterPro"/>
</dbReference>
<proteinExistence type="inferred from homology"/>
<dbReference type="PANTHER" id="PTHR12613">
    <property type="entry name" value="ERO1-RELATED"/>
    <property type="match status" value="1"/>
</dbReference>
<dbReference type="GO" id="GO:0071949">
    <property type="term" value="F:FAD binding"/>
    <property type="evidence" value="ECO:0007669"/>
    <property type="project" value="InterPro"/>
</dbReference>
<evidence type="ECO:0000256" key="7">
    <source>
        <dbReference type="ARBA" id="ARBA00022729"/>
    </source>
</evidence>
<evidence type="ECO:0000256" key="11">
    <source>
        <dbReference type="ARBA" id="ARBA00023002"/>
    </source>
</evidence>
<evidence type="ECO:0000256" key="2">
    <source>
        <dbReference type="ARBA" id="ARBA00004367"/>
    </source>
</evidence>
<protein>
    <submittedName>
        <fullName evidence="17">Ero1-like protein</fullName>
    </submittedName>
</protein>
<reference evidence="17" key="1">
    <citation type="submission" date="2020-07" db="EMBL/GenBank/DDBJ databases">
        <title>The High-quality genome of the commercially important snow crab, Chionoecetes opilio.</title>
        <authorList>
            <person name="Jeong J.-H."/>
            <person name="Ryu S."/>
        </authorList>
    </citation>
    <scope>NUCLEOTIDE SEQUENCE</scope>
    <source>
        <strain evidence="17">MADBK_172401_WGS</strain>
        <tissue evidence="17">Digestive gland</tissue>
    </source>
</reference>
<keyword evidence="11" id="KW-0560">Oxidoreductase</keyword>
<evidence type="ECO:0000256" key="1">
    <source>
        <dbReference type="ARBA" id="ARBA00001974"/>
    </source>
</evidence>
<evidence type="ECO:0000256" key="3">
    <source>
        <dbReference type="ARBA" id="ARBA00008277"/>
    </source>
</evidence>
<keyword evidence="8" id="KW-0256">Endoplasmic reticulum</keyword>
<comment type="similarity">
    <text evidence="3">Belongs to the EROs family.</text>
</comment>
<dbReference type="GO" id="GO:0005789">
    <property type="term" value="C:endoplasmic reticulum membrane"/>
    <property type="evidence" value="ECO:0007669"/>
    <property type="project" value="UniProtKB-SubCell"/>
</dbReference>
<dbReference type="Proteomes" id="UP000770661">
    <property type="component" value="Unassembled WGS sequence"/>
</dbReference>
<keyword evidence="14" id="KW-0325">Glycoprotein</keyword>
<dbReference type="InterPro" id="IPR007266">
    <property type="entry name" value="Ero1"/>
</dbReference>
<evidence type="ECO:0000256" key="12">
    <source>
        <dbReference type="ARBA" id="ARBA00023136"/>
    </source>
</evidence>
<dbReference type="EMBL" id="JACEEZ010005175">
    <property type="protein sequence ID" value="KAG0725811.1"/>
    <property type="molecule type" value="Genomic_DNA"/>
</dbReference>
<keyword evidence="7" id="KW-0732">Signal</keyword>
<keyword evidence="6" id="KW-0285">Flavoprotein</keyword>
<dbReference type="GO" id="GO:0015035">
    <property type="term" value="F:protein-disulfide reductase activity"/>
    <property type="evidence" value="ECO:0007669"/>
    <property type="project" value="InterPro"/>
</dbReference>
<organism evidence="17 18">
    <name type="scientific">Chionoecetes opilio</name>
    <name type="common">Atlantic snow crab</name>
    <name type="synonym">Cancer opilio</name>
    <dbReference type="NCBI Taxonomy" id="41210"/>
    <lineage>
        <taxon>Eukaryota</taxon>
        <taxon>Metazoa</taxon>
        <taxon>Ecdysozoa</taxon>
        <taxon>Arthropoda</taxon>
        <taxon>Crustacea</taxon>
        <taxon>Multicrustacea</taxon>
        <taxon>Malacostraca</taxon>
        <taxon>Eumalacostraca</taxon>
        <taxon>Eucarida</taxon>
        <taxon>Decapoda</taxon>
        <taxon>Pleocyemata</taxon>
        <taxon>Brachyura</taxon>
        <taxon>Eubrachyura</taxon>
        <taxon>Majoidea</taxon>
        <taxon>Majidae</taxon>
        <taxon>Chionoecetes</taxon>
    </lineage>
</organism>
<comment type="subunit">
    <text evidence="4">May function both as a monomer and a homodimer.</text>
</comment>
<dbReference type="Pfam" id="PF04137">
    <property type="entry name" value="ERO1"/>
    <property type="match status" value="1"/>
</dbReference>
<evidence type="ECO:0000313" key="17">
    <source>
        <dbReference type="EMBL" id="KAG0725811.1"/>
    </source>
</evidence>
<dbReference type="InterPro" id="IPR037192">
    <property type="entry name" value="ERO1-like_sf"/>
</dbReference>
<comment type="cofactor">
    <cofactor evidence="1">
        <name>FAD</name>
        <dbReference type="ChEBI" id="CHEBI:57692"/>
    </cofactor>
</comment>
<comment type="subcellular location">
    <subcellularLocation>
        <location evidence="2">Endoplasmic reticulum membrane</location>
        <topology evidence="2">Peripheral membrane protein</topology>
        <orientation evidence="2">Lumenal side</orientation>
    </subcellularLocation>
</comment>
<keyword evidence="12" id="KW-0472">Membrane</keyword>
<evidence type="ECO:0000256" key="8">
    <source>
        <dbReference type="ARBA" id="ARBA00022824"/>
    </source>
</evidence>
<comment type="caution">
    <text evidence="17">The sequence shown here is derived from an EMBL/GenBank/DDBJ whole genome shotgun (WGS) entry which is preliminary data.</text>
</comment>
<keyword evidence="13" id="KW-1015">Disulfide bond</keyword>
<evidence type="ECO:0000313" key="18">
    <source>
        <dbReference type="Proteomes" id="UP000770661"/>
    </source>
</evidence>
<evidence type="ECO:0000256" key="9">
    <source>
        <dbReference type="ARBA" id="ARBA00022827"/>
    </source>
</evidence>
<evidence type="ECO:0000256" key="16">
    <source>
        <dbReference type="SAM" id="MobiDB-lite"/>
    </source>
</evidence>
<evidence type="ECO:0000256" key="14">
    <source>
        <dbReference type="ARBA" id="ARBA00023180"/>
    </source>
</evidence>
<keyword evidence="9" id="KW-0274">FAD</keyword>
<keyword evidence="10" id="KW-0249">Electron transport</keyword>
<evidence type="ECO:0000256" key="4">
    <source>
        <dbReference type="ARBA" id="ARBA00011802"/>
    </source>
</evidence>
<dbReference type="SUPFAM" id="SSF110019">
    <property type="entry name" value="ERO1-like"/>
    <property type="match status" value="1"/>
</dbReference>
<evidence type="ECO:0000256" key="6">
    <source>
        <dbReference type="ARBA" id="ARBA00022630"/>
    </source>
</evidence>
<gene>
    <name evidence="17" type="primary">Ero1L</name>
    <name evidence="17" type="ORF">GWK47_037870</name>
</gene>
<evidence type="ECO:0000256" key="5">
    <source>
        <dbReference type="ARBA" id="ARBA00022448"/>
    </source>
</evidence>
<feature type="region of interest" description="Disordered" evidence="16">
    <location>
        <begin position="217"/>
        <end position="239"/>
    </location>
</feature>
<dbReference type="PANTHER" id="PTHR12613:SF0">
    <property type="entry name" value="ERO1-LIKE PROTEIN"/>
    <property type="match status" value="1"/>
</dbReference>
<name>A0A8J4YMQ7_CHIOP</name>
<sequence length="553" mass="63003">MKVSSWRPAPPPLSSHTCFKPPDFIAPLMIRRALLCHYWIDYLGVRTTCCTVLLPTPHSGHKMYLCRVLLLGIVVLEPCWGQFFGGKQVKAKTDTSAGERCFCQLKGAIDDCSCSVETIDSFNNWKVYPRLNSLLQQVFFRYWKVNLNKKCPFWEEDGRCAIRFCSVQPCTDQEDFSSSEDSEILHTSPINFSRLIQNFVEGAKTCEKVPEGLKGKAGALDINKPQKRPRPTDGEDCDEENDLGYLNTTLSKESIDGFERWAAHDNFCFLDDDDSEDSKYVDLLLNPERYTGYTGPSAHRIWRTIYQENCFKPSMSLGPYADFSNIGDLCLEKRAFYRAVSGLHSSINIHLCARYLLSDKSGFDLSSEGIWGHNVEEFQRRFDPQLTGGEGPKRLKNLYFLYLLELRALAKAAPYLETLEYYTGNEEEDKDVKMAVKDLLSVVKSFPEHFNEHSMFNGGLQAAKLKEEFREHFRNISRIMDCVGCDKCRLWGKLQITGLGTALKILFSGNFDHPIDQQLNLSVTKPQHSRVGELPAGESEIMKGRMPEEELIL</sequence>
<evidence type="ECO:0000256" key="15">
    <source>
        <dbReference type="ARBA" id="ARBA00023284"/>
    </source>
</evidence>